<dbReference type="Proteomes" id="UP000030651">
    <property type="component" value="Unassembled WGS sequence"/>
</dbReference>
<evidence type="ECO:0000256" key="1">
    <source>
        <dbReference type="ARBA" id="ARBA00004123"/>
    </source>
</evidence>
<name>W3WLG5_PESFW</name>
<evidence type="ECO:0000256" key="4">
    <source>
        <dbReference type="ARBA" id="ARBA00012950"/>
    </source>
</evidence>
<dbReference type="GO" id="GO:0005634">
    <property type="term" value="C:nucleus"/>
    <property type="evidence" value="ECO:0007669"/>
    <property type="project" value="UniProtKB-SubCell"/>
</dbReference>
<evidence type="ECO:0000313" key="13">
    <source>
        <dbReference type="EMBL" id="ETS74730.1"/>
    </source>
</evidence>
<dbReference type="HOGENOM" id="CLU_051699_2_1_1"/>
<gene>
    <name evidence="13" type="ORF">PFICI_13214</name>
</gene>
<dbReference type="OMA" id="ETNVGPY"/>
<dbReference type="Gene3D" id="3.40.630.30">
    <property type="match status" value="1"/>
</dbReference>
<dbReference type="CDD" id="cd04301">
    <property type="entry name" value="NAT_SF"/>
    <property type="match status" value="1"/>
</dbReference>
<dbReference type="STRING" id="1229662.W3WLG5"/>
<keyword evidence="7" id="KW-0808">Transferase</keyword>
<dbReference type="PANTHER" id="PTHR20531">
    <property type="entry name" value="N-ALPHA-ACETYLTRANSFERASE 40"/>
    <property type="match status" value="1"/>
</dbReference>
<dbReference type="AlphaFoldDB" id="W3WLG5"/>
<dbReference type="InParanoid" id="W3WLG5"/>
<dbReference type="GO" id="GO:0043998">
    <property type="term" value="F:histone H2A acetyltransferase activity"/>
    <property type="evidence" value="ECO:0007669"/>
    <property type="project" value="InterPro"/>
</dbReference>
<keyword evidence="9" id="KW-0012">Acyltransferase</keyword>
<protein>
    <recommendedName>
        <fullName evidence="5">N-alpha-acetyltransferase 40</fullName>
        <ecNumber evidence="4">2.3.1.257</ecNumber>
    </recommendedName>
</protein>
<evidence type="ECO:0000313" key="14">
    <source>
        <dbReference type="Proteomes" id="UP000030651"/>
    </source>
</evidence>
<dbReference type="InterPro" id="IPR000182">
    <property type="entry name" value="GNAT_dom"/>
</dbReference>
<dbReference type="FunCoup" id="W3WLG5">
    <property type="interactions" value="112"/>
</dbReference>
<evidence type="ECO:0000256" key="2">
    <source>
        <dbReference type="ARBA" id="ARBA00004496"/>
    </source>
</evidence>
<evidence type="ECO:0000259" key="12">
    <source>
        <dbReference type="PROSITE" id="PS51186"/>
    </source>
</evidence>
<comment type="subcellular location">
    <subcellularLocation>
        <location evidence="2">Cytoplasm</location>
    </subcellularLocation>
    <subcellularLocation>
        <location evidence="1">Nucleus</location>
    </subcellularLocation>
</comment>
<dbReference type="PANTHER" id="PTHR20531:SF1">
    <property type="entry name" value="N-ALPHA-ACETYLTRANSFERASE 40"/>
    <property type="match status" value="1"/>
</dbReference>
<dbReference type="Pfam" id="PF00583">
    <property type="entry name" value="Acetyltransf_1"/>
    <property type="match status" value="1"/>
</dbReference>
<dbReference type="InterPro" id="IPR039949">
    <property type="entry name" value="NAA40"/>
</dbReference>
<evidence type="ECO:0000256" key="9">
    <source>
        <dbReference type="ARBA" id="ARBA00023315"/>
    </source>
</evidence>
<sequence>MGSSADALDPIEATNLKSDELFIREHLQPSNGWTDWAHPNRQSTYSISLTWVQNLKLEDLKACFALIEETSKPHYKASSKGWKPRSKMSEMKSPELRYVIVRDAEGEIRGFTSLMPTYEEFQPVIYCYEIHLKPELRGTGLGKHLMGFLERIARHTPTVEKVMLTCFVQNSDAFEFYKKLGFEVDEISPKPRVFRDGREVGSDYVIMSKSVT</sequence>
<evidence type="ECO:0000256" key="8">
    <source>
        <dbReference type="ARBA" id="ARBA00023242"/>
    </source>
</evidence>
<evidence type="ECO:0000256" key="6">
    <source>
        <dbReference type="ARBA" id="ARBA00022490"/>
    </source>
</evidence>
<comment type="similarity">
    <text evidence="3">Belongs to the acetyltransferase family. NAA40 subfamily.</text>
</comment>
<dbReference type="GO" id="GO:0010485">
    <property type="term" value="F:histone H4 acetyltransferase activity"/>
    <property type="evidence" value="ECO:0007669"/>
    <property type="project" value="InterPro"/>
</dbReference>
<comment type="catalytic activity">
    <reaction evidence="10">
        <text>N-terminal L-seryl-[histone H2A] + acetyl-CoA = N-terminal N(alpha)-acetyl-L-seryl-[histone H2A] + CoA + H(+)</text>
        <dbReference type="Rhea" id="RHEA:50600"/>
        <dbReference type="Rhea" id="RHEA-COMP:12742"/>
        <dbReference type="Rhea" id="RHEA-COMP:12744"/>
        <dbReference type="ChEBI" id="CHEBI:15378"/>
        <dbReference type="ChEBI" id="CHEBI:57287"/>
        <dbReference type="ChEBI" id="CHEBI:57288"/>
        <dbReference type="ChEBI" id="CHEBI:64738"/>
        <dbReference type="ChEBI" id="CHEBI:83690"/>
        <dbReference type="EC" id="2.3.1.257"/>
    </reaction>
</comment>
<dbReference type="RefSeq" id="XP_007839986.1">
    <property type="nucleotide sequence ID" value="XM_007841795.1"/>
</dbReference>
<evidence type="ECO:0000256" key="7">
    <source>
        <dbReference type="ARBA" id="ARBA00022679"/>
    </source>
</evidence>
<feature type="domain" description="N-acetyltransferase" evidence="12">
    <location>
        <begin position="50"/>
        <end position="212"/>
    </location>
</feature>
<dbReference type="InterPro" id="IPR016181">
    <property type="entry name" value="Acyl_CoA_acyltransferase"/>
</dbReference>
<dbReference type="GeneID" id="19278227"/>
<keyword evidence="14" id="KW-1185">Reference proteome</keyword>
<dbReference type="SUPFAM" id="SSF55729">
    <property type="entry name" value="Acyl-CoA N-acyltransferases (Nat)"/>
    <property type="match status" value="1"/>
</dbReference>
<dbReference type="KEGG" id="pfy:PFICI_13214"/>
<reference evidence="14" key="1">
    <citation type="journal article" date="2015" name="BMC Genomics">
        <title>Genomic and transcriptomic analysis of the endophytic fungus Pestalotiopsis fici reveals its lifestyle and high potential for synthesis of natural products.</title>
        <authorList>
            <person name="Wang X."/>
            <person name="Zhang X."/>
            <person name="Liu L."/>
            <person name="Xiang M."/>
            <person name="Wang W."/>
            <person name="Sun X."/>
            <person name="Che Y."/>
            <person name="Guo L."/>
            <person name="Liu G."/>
            <person name="Guo L."/>
            <person name="Wang C."/>
            <person name="Yin W.B."/>
            <person name="Stadler M."/>
            <person name="Zhang X."/>
            <person name="Liu X."/>
        </authorList>
    </citation>
    <scope>NUCLEOTIDE SEQUENCE [LARGE SCALE GENOMIC DNA]</scope>
    <source>
        <strain evidence="14">W106-1 / CGMCC3.15140</strain>
    </source>
</reference>
<dbReference type="EC" id="2.3.1.257" evidence="4"/>
<dbReference type="PROSITE" id="PS51186">
    <property type="entry name" value="GNAT"/>
    <property type="match status" value="1"/>
</dbReference>
<organism evidence="13 14">
    <name type="scientific">Pestalotiopsis fici (strain W106-1 / CGMCC3.15140)</name>
    <dbReference type="NCBI Taxonomy" id="1229662"/>
    <lineage>
        <taxon>Eukaryota</taxon>
        <taxon>Fungi</taxon>
        <taxon>Dikarya</taxon>
        <taxon>Ascomycota</taxon>
        <taxon>Pezizomycotina</taxon>
        <taxon>Sordariomycetes</taxon>
        <taxon>Xylariomycetidae</taxon>
        <taxon>Amphisphaeriales</taxon>
        <taxon>Sporocadaceae</taxon>
        <taxon>Pestalotiopsis</taxon>
    </lineage>
</organism>
<evidence type="ECO:0000256" key="10">
    <source>
        <dbReference type="ARBA" id="ARBA00047821"/>
    </source>
</evidence>
<evidence type="ECO:0000256" key="5">
    <source>
        <dbReference type="ARBA" id="ARBA00015043"/>
    </source>
</evidence>
<dbReference type="OrthoDB" id="424551at2759"/>
<dbReference type="GO" id="GO:1990189">
    <property type="term" value="F:protein N-terminal-serine acetyltransferase activity"/>
    <property type="evidence" value="ECO:0007669"/>
    <property type="project" value="UniProtKB-EC"/>
</dbReference>
<keyword evidence="8" id="KW-0539">Nucleus</keyword>
<dbReference type="GO" id="GO:0005737">
    <property type="term" value="C:cytoplasm"/>
    <property type="evidence" value="ECO:0007669"/>
    <property type="project" value="UniProtKB-SubCell"/>
</dbReference>
<dbReference type="eggNOG" id="KOG2488">
    <property type="taxonomic scope" value="Eukaryota"/>
</dbReference>
<keyword evidence="6" id="KW-0963">Cytoplasm</keyword>
<comment type="catalytic activity">
    <reaction evidence="11">
        <text>N-terminal L-seryl-[histone H4] + acetyl-CoA = N-terminal N(alpha)-acetyl-L-seryl-[histone H4] + CoA + H(+)</text>
        <dbReference type="Rhea" id="RHEA:50596"/>
        <dbReference type="Rhea" id="RHEA-COMP:12740"/>
        <dbReference type="Rhea" id="RHEA-COMP:12743"/>
        <dbReference type="ChEBI" id="CHEBI:15378"/>
        <dbReference type="ChEBI" id="CHEBI:57287"/>
        <dbReference type="ChEBI" id="CHEBI:57288"/>
        <dbReference type="ChEBI" id="CHEBI:64738"/>
        <dbReference type="ChEBI" id="CHEBI:83690"/>
        <dbReference type="EC" id="2.3.1.257"/>
    </reaction>
</comment>
<dbReference type="EMBL" id="KI912119">
    <property type="protein sequence ID" value="ETS74730.1"/>
    <property type="molecule type" value="Genomic_DNA"/>
</dbReference>
<accession>W3WLG5</accession>
<evidence type="ECO:0000256" key="3">
    <source>
        <dbReference type="ARBA" id="ARBA00008870"/>
    </source>
</evidence>
<proteinExistence type="inferred from homology"/>
<evidence type="ECO:0000256" key="11">
    <source>
        <dbReference type="ARBA" id="ARBA00049524"/>
    </source>
</evidence>